<dbReference type="InterPro" id="IPR004799">
    <property type="entry name" value="Periplasmic_diS_OxRdtase_DsbE"/>
</dbReference>
<dbReference type="RefSeq" id="WP_255045275.1">
    <property type="nucleotide sequence ID" value="NZ_JANEYT010000119.1"/>
</dbReference>
<evidence type="ECO:0000256" key="3">
    <source>
        <dbReference type="ARBA" id="ARBA00022748"/>
    </source>
</evidence>
<dbReference type="InterPro" id="IPR013740">
    <property type="entry name" value="Redoxin"/>
</dbReference>
<comment type="similarity">
    <text evidence="2">Belongs to the thioredoxin family. DsbE subfamily.</text>
</comment>
<dbReference type="PANTHER" id="PTHR42852">
    <property type="entry name" value="THIOL:DISULFIDE INTERCHANGE PROTEIN DSBE"/>
    <property type="match status" value="1"/>
</dbReference>
<dbReference type="InterPro" id="IPR013766">
    <property type="entry name" value="Thioredoxin_domain"/>
</dbReference>
<reference evidence="8 9" key="1">
    <citation type="submission" date="2022-07" db="EMBL/GenBank/DDBJ databases">
        <title>Photobacterium pectinilyticum sp. nov., a marine bacterium isolated from surface seawater of Qingdao offshore.</title>
        <authorList>
            <person name="Wang X."/>
        </authorList>
    </citation>
    <scope>NUCLEOTIDE SEQUENCE [LARGE SCALE GENOMIC DNA]</scope>
    <source>
        <strain evidence="8 9">ZSDE20</strain>
    </source>
</reference>
<evidence type="ECO:0000256" key="6">
    <source>
        <dbReference type="SAM" id="Phobius"/>
    </source>
</evidence>
<dbReference type="EMBL" id="JANEYT010000119">
    <property type="protein sequence ID" value="MCQ1061173.1"/>
    <property type="molecule type" value="Genomic_DNA"/>
</dbReference>
<proteinExistence type="inferred from homology"/>
<dbReference type="Pfam" id="PF08534">
    <property type="entry name" value="Redoxin"/>
    <property type="match status" value="1"/>
</dbReference>
<protein>
    <submittedName>
        <fullName evidence="8">DsbE family thiol:disulfide interchange protein</fullName>
    </submittedName>
</protein>
<dbReference type="Proteomes" id="UP001524460">
    <property type="component" value="Unassembled WGS sequence"/>
</dbReference>
<dbReference type="PANTHER" id="PTHR42852:SF6">
    <property type="entry name" value="THIOL:DISULFIDE INTERCHANGE PROTEIN DSBE"/>
    <property type="match status" value="1"/>
</dbReference>
<keyword evidence="6" id="KW-0472">Membrane</keyword>
<dbReference type="CDD" id="cd03010">
    <property type="entry name" value="TlpA_like_DsbE"/>
    <property type="match status" value="1"/>
</dbReference>
<evidence type="ECO:0000256" key="1">
    <source>
        <dbReference type="ARBA" id="ARBA00004383"/>
    </source>
</evidence>
<dbReference type="InterPro" id="IPR036249">
    <property type="entry name" value="Thioredoxin-like_sf"/>
</dbReference>
<feature type="domain" description="Thioredoxin" evidence="7">
    <location>
        <begin position="34"/>
        <end position="175"/>
    </location>
</feature>
<dbReference type="SUPFAM" id="SSF52833">
    <property type="entry name" value="Thioredoxin-like"/>
    <property type="match status" value="1"/>
</dbReference>
<keyword evidence="4" id="KW-1015">Disulfide bond</keyword>
<keyword evidence="3" id="KW-0201">Cytochrome c-type biogenesis</keyword>
<feature type="transmembrane region" description="Helical" evidence="6">
    <location>
        <begin position="7"/>
        <end position="26"/>
    </location>
</feature>
<evidence type="ECO:0000259" key="7">
    <source>
        <dbReference type="PROSITE" id="PS51352"/>
    </source>
</evidence>
<evidence type="ECO:0000256" key="2">
    <source>
        <dbReference type="ARBA" id="ARBA00007758"/>
    </source>
</evidence>
<keyword evidence="9" id="KW-1185">Reference proteome</keyword>
<evidence type="ECO:0000256" key="5">
    <source>
        <dbReference type="ARBA" id="ARBA00023284"/>
    </source>
</evidence>
<organism evidence="8 9">
    <name type="scientific">Photobacterium pectinilyticum</name>
    <dbReference type="NCBI Taxonomy" id="2906793"/>
    <lineage>
        <taxon>Bacteria</taxon>
        <taxon>Pseudomonadati</taxon>
        <taxon>Pseudomonadota</taxon>
        <taxon>Gammaproteobacteria</taxon>
        <taxon>Vibrionales</taxon>
        <taxon>Vibrionaceae</taxon>
        <taxon>Photobacterium</taxon>
    </lineage>
</organism>
<dbReference type="InterPro" id="IPR050553">
    <property type="entry name" value="Thioredoxin_ResA/DsbE_sf"/>
</dbReference>
<dbReference type="NCBIfam" id="TIGR00385">
    <property type="entry name" value="dsbE"/>
    <property type="match status" value="1"/>
</dbReference>
<evidence type="ECO:0000313" key="9">
    <source>
        <dbReference type="Proteomes" id="UP001524460"/>
    </source>
</evidence>
<comment type="caution">
    <text evidence="8">The sequence shown here is derived from an EMBL/GenBank/DDBJ whole genome shotgun (WGS) entry which is preliminary data.</text>
</comment>
<dbReference type="PROSITE" id="PS51352">
    <property type="entry name" value="THIOREDOXIN_2"/>
    <property type="match status" value="1"/>
</dbReference>
<gene>
    <name evidence="8" type="ORF">NHN17_24365</name>
</gene>
<keyword evidence="6" id="KW-0812">Transmembrane</keyword>
<keyword evidence="6" id="KW-1133">Transmembrane helix</keyword>
<evidence type="ECO:0000256" key="4">
    <source>
        <dbReference type="ARBA" id="ARBA00023157"/>
    </source>
</evidence>
<dbReference type="Gene3D" id="3.40.30.10">
    <property type="entry name" value="Glutaredoxin"/>
    <property type="match status" value="1"/>
</dbReference>
<name>A0ABT1N8T9_9GAMM</name>
<comment type="subcellular location">
    <subcellularLocation>
        <location evidence="1">Cell inner membrane</location>
        <topology evidence="1">Single-pass membrane protein</topology>
        <orientation evidence="1">Periplasmic side</orientation>
    </subcellularLocation>
</comment>
<evidence type="ECO:0000313" key="8">
    <source>
        <dbReference type="EMBL" id="MCQ1061173.1"/>
    </source>
</evidence>
<accession>A0ABT1N8T9</accession>
<keyword evidence="5" id="KW-0676">Redox-active center</keyword>
<sequence>MKGISRYLPLVVVVVMLVIISLAMTFSQEGHAPKLEEKPMPAFSLQQLDSSVAADETLFIGKLQLLNVWASWCAVCKSEHGFLMKLAQQGEMSIVGLNYRDNRQSALRELTQSGNPYQAVLYDPKGSLALDLGVYGTPESYLIDSRGMIRYRYLGALEEGVWLREFVPVIELLQQEEVQQEKRTNG</sequence>